<dbReference type="Pfam" id="PF03466">
    <property type="entry name" value="LysR_substrate"/>
    <property type="match status" value="1"/>
</dbReference>
<dbReference type="CDD" id="cd08438">
    <property type="entry name" value="PBP2_CidR"/>
    <property type="match status" value="1"/>
</dbReference>
<keyword evidence="4" id="KW-0804">Transcription</keyword>
<comment type="similarity">
    <text evidence="1">Belongs to the LysR transcriptional regulatory family.</text>
</comment>
<dbReference type="SUPFAM" id="SSF53850">
    <property type="entry name" value="Periplasmic binding protein-like II"/>
    <property type="match status" value="1"/>
</dbReference>
<dbReference type="PANTHER" id="PTHR30419:SF8">
    <property type="entry name" value="NITROGEN ASSIMILATION TRANSCRIPTIONAL ACTIVATOR-RELATED"/>
    <property type="match status" value="1"/>
</dbReference>
<dbReference type="GO" id="GO:0003700">
    <property type="term" value="F:DNA-binding transcription factor activity"/>
    <property type="evidence" value="ECO:0007669"/>
    <property type="project" value="InterPro"/>
</dbReference>
<dbReference type="GO" id="GO:0003677">
    <property type="term" value="F:DNA binding"/>
    <property type="evidence" value="ECO:0007669"/>
    <property type="project" value="UniProtKB-KW"/>
</dbReference>
<name>A0A261T8L9_9BORD</name>
<dbReference type="Proteomes" id="UP000216913">
    <property type="component" value="Unassembled WGS sequence"/>
</dbReference>
<gene>
    <name evidence="6" type="ORF">CAL25_21355</name>
</gene>
<dbReference type="RefSeq" id="WP_094803620.1">
    <property type="nucleotide sequence ID" value="NZ_NEVP01000012.1"/>
</dbReference>
<evidence type="ECO:0000256" key="4">
    <source>
        <dbReference type="ARBA" id="ARBA00023163"/>
    </source>
</evidence>
<keyword evidence="3" id="KW-0238">DNA-binding</keyword>
<dbReference type="InterPro" id="IPR036390">
    <property type="entry name" value="WH_DNA-bd_sf"/>
</dbReference>
<dbReference type="GO" id="GO:0005829">
    <property type="term" value="C:cytosol"/>
    <property type="evidence" value="ECO:0007669"/>
    <property type="project" value="TreeGrafter"/>
</dbReference>
<feature type="domain" description="HTH lysR-type" evidence="5">
    <location>
        <begin position="1"/>
        <end position="58"/>
    </location>
</feature>
<reference evidence="6 7" key="1">
    <citation type="submission" date="2017-05" db="EMBL/GenBank/DDBJ databases">
        <title>Complete and WGS of Bordetella genogroups.</title>
        <authorList>
            <person name="Spilker T."/>
            <person name="LiPuma J."/>
        </authorList>
    </citation>
    <scope>NUCLEOTIDE SEQUENCE [LARGE SCALE GENOMIC DNA]</scope>
    <source>
        <strain evidence="6 7">AU10456</strain>
    </source>
</reference>
<evidence type="ECO:0000313" key="6">
    <source>
        <dbReference type="EMBL" id="OZI45775.1"/>
    </source>
</evidence>
<dbReference type="AlphaFoldDB" id="A0A261T8L9"/>
<dbReference type="InterPro" id="IPR005119">
    <property type="entry name" value="LysR_subst-bd"/>
</dbReference>
<evidence type="ECO:0000259" key="5">
    <source>
        <dbReference type="PROSITE" id="PS50931"/>
    </source>
</evidence>
<evidence type="ECO:0000256" key="3">
    <source>
        <dbReference type="ARBA" id="ARBA00023125"/>
    </source>
</evidence>
<dbReference type="InterPro" id="IPR050950">
    <property type="entry name" value="HTH-type_LysR_regulators"/>
</dbReference>
<dbReference type="PRINTS" id="PR00039">
    <property type="entry name" value="HTHLYSR"/>
</dbReference>
<dbReference type="FunFam" id="1.10.10.10:FF:000001">
    <property type="entry name" value="LysR family transcriptional regulator"/>
    <property type="match status" value="1"/>
</dbReference>
<dbReference type="InterPro" id="IPR000847">
    <property type="entry name" value="LysR_HTH_N"/>
</dbReference>
<dbReference type="Pfam" id="PF00126">
    <property type="entry name" value="HTH_1"/>
    <property type="match status" value="1"/>
</dbReference>
<keyword evidence="7" id="KW-1185">Reference proteome</keyword>
<evidence type="ECO:0000256" key="2">
    <source>
        <dbReference type="ARBA" id="ARBA00023015"/>
    </source>
</evidence>
<keyword evidence="2" id="KW-0805">Transcription regulation</keyword>
<dbReference type="Gene3D" id="1.10.10.10">
    <property type="entry name" value="Winged helix-like DNA-binding domain superfamily/Winged helix DNA-binding domain"/>
    <property type="match status" value="1"/>
</dbReference>
<proteinExistence type="inferred from homology"/>
<dbReference type="InterPro" id="IPR036388">
    <property type="entry name" value="WH-like_DNA-bd_sf"/>
</dbReference>
<protein>
    <submittedName>
        <fullName evidence="6">LysR family transcriptional regulator</fullName>
    </submittedName>
</protein>
<dbReference type="PANTHER" id="PTHR30419">
    <property type="entry name" value="HTH-TYPE TRANSCRIPTIONAL REGULATOR YBHD"/>
    <property type="match status" value="1"/>
</dbReference>
<comment type="caution">
    <text evidence="6">The sequence shown here is derived from an EMBL/GenBank/DDBJ whole genome shotgun (WGS) entry which is preliminary data.</text>
</comment>
<evidence type="ECO:0000256" key="1">
    <source>
        <dbReference type="ARBA" id="ARBA00009437"/>
    </source>
</evidence>
<evidence type="ECO:0000313" key="7">
    <source>
        <dbReference type="Proteomes" id="UP000216913"/>
    </source>
</evidence>
<dbReference type="OrthoDB" id="5671700at2"/>
<dbReference type="PROSITE" id="PS50931">
    <property type="entry name" value="HTH_LYSR"/>
    <property type="match status" value="1"/>
</dbReference>
<dbReference type="EMBL" id="NEVP01000012">
    <property type="protein sequence ID" value="OZI45775.1"/>
    <property type="molecule type" value="Genomic_DNA"/>
</dbReference>
<sequence length="301" mass="33025">MDLRALRAFVEVVKQGGFSQAARAIHATQPTVSKAVRQLEDEIGMPLLDRQAQPPRLTPAGEIVYGRAQTMLTGRDDLIAELQELRGLRRGTLRLGLPTLGSNLLFAPLFARFRRRYPGVEIHLSEHGSRRLEDMVSSGDIELGATLAPIPPQFAFQAVAREPMVVLLPPDHPLARSRRLRLAQLRDTPFILFESGFALNHVLLAACERAGFTPTVAARSGQTDFISALVASGMGVGFLPQLVARERRQPGVRQVPLDPRDALWEMMLIWRAEGYLSHAAQAWLTLAREVYGEGSGAAASA</sequence>
<accession>A0A261T8L9</accession>
<dbReference type="SUPFAM" id="SSF46785">
    <property type="entry name" value="Winged helix' DNA-binding domain"/>
    <property type="match status" value="1"/>
</dbReference>
<organism evidence="6 7">
    <name type="scientific">Bordetella genomosp. 5</name>
    <dbReference type="NCBI Taxonomy" id="1395608"/>
    <lineage>
        <taxon>Bacteria</taxon>
        <taxon>Pseudomonadati</taxon>
        <taxon>Pseudomonadota</taxon>
        <taxon>Betaproteobacteria</taxon>
        <taxon>Burkholderiales</taxon>
        <taxon>Alcaligenaceae</taxon>
        <taxon>Bordetella</taxon>
    </lineage>
</organism>
<dbReference type="Gene3D" id="3.40.190.290">
    <property type="match status" value="1"/>
</dbReference>